<dbReference type="STRING" id="634436.SAMN05216361_0729"/>
<evidence type="ECO:0000259" key="5">
    <source>
        <dbReference type="Pfam" id="PF01613"/>
    </source>
</evidence>
<proteinExistence type="inferred from homology"/>
<dbReference type="PANTHER" id="PTHR33798:SF5">
    <property type="entry name" value="FLAVIN REDUCTASE LIKE DOMAIN-CONTAINING PROTEIN"/>
    <property type="match status" value="1"/>
</dbReference>
<dbReference type="RefSeq" id="WP_342742585.1">
    <property type="nucleotide sequence ID" value="NZ_FQWD01000001.1"/>
</dbReference>
<evidence type="ECO:0000256" key="2">
    <source>
        <dbReference type="ARBA" id="ARBA00022630"/>
    </source>
</evidence>
<dbReference type="AlphaFoldDB" id="A0A1M5F8W5"/>
<dbReference type="Gene3D" id="2.30.110.10">
    <property type="entry name" value="Electron Transport, Fmn-binding Protein, Chain A"/>
    <property type="match status" value="1"/>
</dbReference>
<organism evidence="6 7">
    <name type="scientific">Marisediminitalea aggregata</name>
    <dbReference type="NCBI Taxonomy" id="634436"/>
    <lineage>
        <taxon>Bacteria</taxon>
        <taxon>Pseudomonadati</taxon>
        <taxon>Pseudomonadota</taxon>
        <taxon>Gammaproteobacteria</taxon>
        <taxon>Alteromonadales</taxon>
        <taxon>Alteromonadaceae</taxon>
        <taxon>Marisediminitalea</taxon>
    </lineage>
</organism>
<feature type="domain" description="Flavin reductase like" evidence="5">
    <location>
        <begin position="28"/>
        <end position="169"/>
    </location>
</feature>
<dbReference type="PANTHER" id="PTHR33798">
    <property type="entry name" value="FLAVOPROTEIN OXYGENASE"/>
    <property type="match status" value="1"/>
</dbReference>
<dbReference type="EMBL" id="FQWD01000001">
    <property type="protein sequence ID" value="SHF87919.1"/>
    <property type="molecule type" value="Genomic_DNA"/>
</dbReference>
<sequence>MNQIYTSETINDMPQRYRANFINSLSGYKSANLIGTCNGSRHTNLAIVTSVFHVGANPPLMGMLMRPHTVTRDTLENIKEQGYFTINAVPVNLYAQAHQTSARYTPEQSEFDHCGFTSHWQDDFAAPFVAESPMAIGLRLETIQKIEANQTELVIGRIERVLLREQAVEEDGTIDISQLSLACVSGLDTYHQASGIAKMAYAKPDKAPTALKLFNTDQ</sequence>
<dbReference type="InterPro" id="IPR002563">
    <property type="entry name" value="Flavin_Rdtase-like_dom"/>
</dbReference>
<protein>
    <submittedName>
        <fullName evidence="6">NADH-FMN oxidoreductase RutF, flavin reductase (DIM6/NTAB) family</fullName>
    </submittedName>
</protein>
<comment type="similarity">
    <text evidence="4">Belongs to the flavoredoxin family.</text>
</comment>
<evidence type="ECO:0000313" key="6">
    <source>
        <dbReference type="EMBL" id="SHF87919.1"/>
    </source>
</evidence>
<name>A0A1M5F8W5_9ALTE</name>
<gene>
    <name evidence="6" type="ORF">SAMN05216361_0729</name>
</gene>
<keyword evidence="2" id="KW-0285">Flavoprotein</keyword>
<comment type="cofactor">
    <cofactor evidence="1">
        <name>FMN</name>
        <dbReference type="ChEBI" id="CHEBI:58210"/>
    </cofactor>
</comment>
<evidence type="ECO:0000313" key="7">
    <source>
        <dbReference type="Proteomes" id="UP000184520"/>
    </source>
</evidence>
<dbReference type="SUPFAM" id="SSF50475">
    <property type="entry name" value="FMN-binding split barrel"/>
    <property type="match status" value="1"/>
</dbReference>
<keyword evidence="3" id="KW-0288">FMN</keyword>
<dbReference type="Pfam" id="PF01613">
    <property type="entry name" value="Flavin_Reduct"/>
    <property type="match status" value="1"/>
</dbReference>
<evidence type="ECO:0000256" key="1">
    <source>
        <dbReference type="ARBA" id="ARBA00001917"/>
    </source>
</evidence>
<dbReference type="InterPro" id="IPR012349">
    <property type="entry name" value="Split_barrel_FMN-bd"/>
</dbReference>
<evidence type="ECO:0000256" key="4">
    <source>
        <dbReference type="ARBA" id="ARBA00038054"/>
    </source>
</evidence>
<keyword evidence="7" id="KW-1185">Reference proteome</keyword>
<reference evidence="7" key="1">
    <citation type="submission" date="2016-11" db="EMBL/GenBank/DDBJ databases">
        <authorList>
            <person name="Varghese N."/>
            <person name="Submissions S."/>
        </authorList>
    </citation>
    <scope>NUCLEOTIDE SEQUENCE [LARGE SCALE GENOMIC DNA]</scope>
    <source>
        <strain evidence="7">CGMCC 1.8995</strain>
    </source>
</reference>
<dbReference type="Proteomes" id="UP000184520">
    <property type="component" value="Unassembled WGS sequence"/>
</dbReference>
<dbReference type="GO" id="GO:0010181">
    <property type="term" value="F:FMN binding"/>
    <property type="evidence" value="ECO:0007669"/>
    <property type="project" value="InterPro"/>
</dbReference>
<evidence type="ECO:0000256" key="3">
    <source>
        <dbReference type="ARBA" id="ARBA00022643"/>
    </source>
</evidence>
<accession>A0A1M5F8W5</accession>
<dbReference type="GO" id="GO:0016646">
    <property type="term" value="F:oxidoreductase activity, acting on the CH-NH group of donors, NAD or NADP as acceptor"/>
    <property type="evidence" value="ECO:0007669"/>
    <property type="project" value="UniProtKB-ARBA"/>
</dbReference>